<evidence type="ECO:0000256" key="2">
    <source>
        <dbReference type="ARBA" id="ARBA00022692"/>
    </source>
</evidence>
<keyword evidence="5" id="KW-0813">Transport</keyword>
<dbReference type="PANTHER" id="PTHR47002">
    <property type="entry name" value="AQUAPORIN-LIKE"/>
    <property type="match status" value="1"/>
</dbReference>
<keyword evidence="3 7" id="KW-1133">Transmembrane helix</keyword>
<feature type="compositionally biased region" description="Basic and acidic residues" evidence="6">
    <location>
        <begin position="1"/>
        <end position="18"/>
    </location>
</feature>
<evidence type="ECO:0000256" key="1">
    <source>
        <dbReference type="ARBA" id="ARBA00004141"/>
    </source>
</evidence>
<sequence length="307" mass="32130">MKDEYGTSDHSSDEHTDGTLDTAVVKTPDVPFPRGTTPAEALRRPWYVDHGYLLGGWTDGDILEAFGTAFYVYVSGNISATLASYGIRQTGAYTGIGNMALLSLFIYATSSSTGGHLNPLVTFSAIFAGVLPVSKGILYLLGQALGGALGGGVLTGVYGNGLSIQVRGSGCYYDPSVISSGQVFLNELFASLAYLFLSYGVGLDPKQGLLFGPRLAPLLAGSCLGLVTFATSGALPGYTGAQMNPARCFGFGIARRDMSGQWIWWFAPAAAGLVLAFLFNFAPLHGGEKDAGGRRHVKPSGRKLGSA</sequence>
<accession>A0AAE8N2A1</accession>
<dbReference type="AlphaFoldDB" id="A0AAE8N2A1"/>
<evidence type="ECO:0000313" key="8">
    <source>
        <dbReference type="EMBL" id="SPO04104.1"/>
    </source>
</evidence>
<feature type="transmembrane region" description="Helical" evidence="7">
    <location>
        <begin position="120"/>
        <end position="141"/>
    </location>
</feature>
<dbReference type="Gene3D" id="1.20.1080.10">
    <property type="entry name" value="Glycerol uptake facilitator protein"/>
    <property type="match status" value="1"/>
</dbReference>
<evidence type="ECO:0000256" key="3">
    <source>
        <dbReference type="ARBA" id="ARBA00022989"/>
    </source>
</evidence>
<evidence type="ECO:0000256" key="7">
    <source>
        <dbReference type="SAM" id="Phobius"/>
    </source>
</evidence>
<organism evidence="8 9">
    <name type="scientific">Cephalotrichum gorgonifer</name>
    <dbReference type="NCBI Taxonomy" id="2041049"/>
    <lineage>
        <taxon>Eukaryota</taxon>
        <taxon>Fungi</taxon>
        <taxon>Dikarya</taxon>
        <taxon>Ascomycota</taxon>
        <taxon>Pezizomycotina</taxon>
        <taxon>Sordariomycetes</taxon>
        <taxon>Hypocreomycetidae</taxon>
        <taxon>Microascales</taxon>
        <taxon>Microascaceae</taxon>
        <taxon>Cephalotrichum</taxon>
    </lineage>
</organism>
<comment type="caution">
    <text evidence="8">The sequence shown here is derived from an EMBL/GenBank/DDBJ whole genome shotgun (WGS) entry which is preliminary data.</text>
</comment>
<comment type="subcellular location">
    <subcellularLocation>
        <location evidence="1">Membrane</location>
        <topology evidence="1">Multi-pass membrane protein</topology>
    </subcellularLocation>
</comment>
<dbReference type="Pfam" id="PF00230">
    <property type="entry name" value="MIP"/>
    <property type="match status" value="1"/>
</dbReference>
<evidence type="ECO:0000256" key="6">
    <source>
        <dbReference type="SAM" id="MobiDB-lite"/>
    </source>
</evidence>
<dbReference type="Proteomes" id="UP001187682">
    <property type="component" value="Unassembled WGS sequence"/>
</dbReference>
<comment type="similarity">
    <text evidence="5">Belongs to the MIP/aquaporin (TC 1.A.8) family.</text>
</comment>
<reference evidence="8" key="1">
    <citation type="submission" date="2018-03" db="EMBL/GenBank/DDBJ databases">
        <authorList>
            <person name="Guldener U."/>
        </authorList>
    </citation>
    <scope>NUCLEOTIDE SEQUENCE</scope>
</reference>
<keyword evidence="2 5" id="KW-0812">Transmembrane</keyword>
<dbReference type="GO" id="GO:0015267">
    <property type="term" value="F:channel activity"/>
    <property type="evidence" value="ECO:0007669"/>
    <property type="project" value="InterPro"/>
</dbReference>
<feature type="transmembrane region" description="Helical" evidence="7">
    <location>
        <begin position="90"/>
        <end position="108"/>
    </location>
</feature>
<dbReference type="SUPFAM" id="SSF81338">
    <property type="entry name" value="Aquaporin-like"/>
    <property type="match status" value="1"/>
</dbReference>
<feature type="transmembrane region" description="Helical" evidence="7">
    <location>
        <begin position="183"/>
        <end position="203"/>
    </location>
</feature>
<feature type="transmembrane region" description="Helical" evidence="7">
    <location>
        <begin position="262"/>
        <end position="282"/>
    </location>
</feature>
<evidence type="ECO:0000313" key="9">
    <source>
        <dbReference type="Proteomes" id="UP001187682"/>
    </source>
</evidence>
<proteinExistence type="inferred from homology"/>
<dbReference type="PANTHER" id="PTHR47002:SF2">
    <property type="entry name" value="AQUAPORIN AQPAE.A-LIKE"/>
    <property type="match status" value="1"/>
</dbReference>
<dbReference type="InterPro" id="IPR023271">
    <property type="entry name" value="Aquaporin-like"/>
</dbReference>
<dbReference type="EMBL" id="ONZQ02000009">
    <property type="protein sequence ID" value="SPO04104.1"/>
    <property type="molecule type" value="Genomic_DNA"/>
</dbReference>
<dbReference type="InterPro" id="IPR000425">
    <property type="entry name" value="MIP"/>
</dbReference>
<keyword evidence="4 7" id="KW-0472">Membrane</keyword>
<protein>
    <submittedName>
        <fullName evidence="8">Related to aquaporin</fullName>
    </submittedName>
</protein>
<evidence type="ECO:0000256" key="4">
    <source>
        <dbReference type="ARBA" id="ARBA00023136"/>
    </source>
</evidence>
<feature type="region of interest" description="Disordered" evidence="6">
    <location>
        <begin position="1"/>
        <end position="29"/>
    </location>
</feature>
<gene>
    <name evidence="8" type="ORF">DNG_06787</name>
</gene>
<name>A0AAE8N2A1_9PEZI</name>
<feature type="transmembrane region" description="Helical" evidence="7">
    <location>
        <begin position="215"/>
        <end position="235"/>
    </location>
</feature>
<keyword evidence="9" id="KW-1185">Reference proteome</keyword>
<dbReference type="PRINTS" id="PR00783">
    <property type="entry name" value="MINTRINSICP"/>
</dbReference>
<evidence type="ECO:0000256" key="5">
    <source>
        <dbReference type="RuleBase" id="RU000477"/>
    </source>
</evidence>
<dbReference type="GO" id="GO:0016020">
    <property type="term" value="C:membrane"/>
    <property type="evidence" value="ECO:0007669"/>
    <property type="project" value="UniProtKB-SubCell"/>
</dbReference>